<name>A0A2H0B4S8_9BACT</name>
<comment type="caution">
    <text evidence="2">The sequence shown here is derived from an EMBL/GenBank/DDBJ whole genome shotgun (WGS) entry which is preliminary data.</text>
</comment>
<dbReference type="Proteomes" id="UP000231081">
    <property type="component" value="Unassembled WGS sequence"/>
</dbReference>
<dbReference type="AlphaFoldDB" id="A0A2H0B4S8"/>
<dbReference type="InterPro" id="IPR036515">
    <property type="entry name" value="Transposase_17_sf"/>
</dbReference>
<dbReference type="GO" id="GO:0003677">
    <property type="term" value="F:DNA binding"/>
    <property type="evidence" value="ECO:0007669"/>
    <property type="project" value="InterPro"/>
</dbReference>
<protein>
    <recommendedName>
        <fullName evidence="1">Transposase IS200-like domain-containing protein</fullName>
    </recommendedName>
</protein>
<evidence type="ECO:0000313" key="2">
    <source>
        <dbReference type="EMBL" id="PIP52659.1"/>
    </source>
</evidence>
<dbReference type="PANTHER" id="PTHR34322">
    <property type="entry name" value="TRANSPOSASE, Y1_TNP DOMAIN-CONTAINING"/>
    <property type="match status" value="1"/>
</dbReference>
<dbReference type="GO" id="GO:0006313">
    <property type="term" value="P:DNA transposition"/>
    <property type="evidence" value="ECO:0007669"/>
    <property type="project" value="InterPro"/>
</dbReference>
<gene>
    <name evidence="2" type="ORF">COX09_00330</name>
</gene>
<sequence length="221" mass="26130">MPYRQLPLVDDEIYHIYNRAFNRQTVFIDRSYYSRAISSLNLYRHLINIKYAFFKTHLPKTQKKIIEEKIPLIEIIAYCFMPNHFHLLVKQIHEQGIVKSVGKFSTSYAKYFNTRRNKKGPVFEGRFKAVLIESNEQLLHVSRYIHLNPYSASLIKMNEIKDYSYSSIGDYLGVSKNPISDPEMVLNQFKSGKNYLEFVTDNADYQQNLQRIKKQLLDAEE</sequence>
<organism evidence="2 3">
    <name type="scientific">Candidatus Beckwithbacteria bacterium CG23_combo_of_CG06-09_8_20_14_all_47_9</name>
    <dbReference type="NCBI Taxonomy" id="1974498"/>
    <lineage>
        <taxon>Bacteria</taxon>
        <taxon>Candidatus Beckwithiibacteriota</taxon>
    </lineage>
</organism>
<dbReference type="InterPro" id="IPR002686">
    <property type="entry name" value="Transposase_17"/>
</dbReference>
<dbReference type="PANTHER" id="PTHR34322:SF2">
    <property type="entry name" value="TRANSPOSASE IS200-LIKE DOMAIN-CONTAINING PROTEIN"/>
    <property type="match status" value="1"/>
</dbReference>
<dbReference type="GO" id="GO:0004803">
    <property type="term" value="F:transposase activity"/>
    <property type="evidence" value="ECO:0007669"/>
    <property type="project" value="InterPro"/>
</dbReference>
<reference evidence="2 3" key="1">
    <citation type="submission" date="2017-09" db="EMBL/GenBank/DDBJ databases">
        <title>Depth-based differentiation of microbial function through sediment-hosted aquifers and enrichment of novel symbionts in the deep terrestrial subsurface.</title>
        <authorList>
            <person name="Probst A.J."/>
            <person name="Ladd B."/>
            <person name="Jarett J.K."/>
            <person name="Geller-Mcgrath D.E."/>
            <person name="Sieber C.M."/>
            <person name="Emerson J.B."/>
            <person name="Anantharaman K."/>
            <person name="Thomas B.C."/>
            <person name="Malmstrom R."/>
            <person name="Stieglmeier M."/>
            <person name="Klingl A."/>
            <person name="Woyke T."/>
            <person name="Ryan C.M."/>
            <person name="Banfield J.F."/>
        </authorList>
    </citation>
    <scope>NUCLEOTIDE SEQUENCE [LARGE SCALE GENOMIC DNA]</scope>
    <source>
        <strain evidence="2">CG23_combo_of_CG06-09_8_20_14_all_47_9</strain>
    </source>
</reference>
<proteinExistence type="predicted"/>
<dbReference type="EMBL" id="PCSQ01000006">
    <property type="protein sequence ID" value="PIP52659.1"/>
    <property type="molecule type" value="Genomic_DNA"/>
</dbReference>
<dbReference type="SUPFAM" id="SSF143422">
    <property type="entry name" value="Transposase IS200-like"/>
    <property type="match status" value="1"/>
</dbReference>
<dbReference type="SMART" id="SM01321">
    <property type="entry name" value="Y1_Tnp"/>
    <property type="match status" value="1"/>
</dbReference>
<accession>A0A2H0B4S8</accession>
<dbReference type="Pfam" id="PF01797">
    <property type="entry name" value="Y1_Tnp"/>
    <property type="match status" value="1"/>
</dbReference>
<feature type="domain" description="Transposase IS200-like" evidence="1">
    <location>
        <begin position="9"/>
        <end position="148"/>
    </location>
</feature>
<evidence type="ECO:0000313" key="3">
    <source>
        <dbReference type="Proteomes" id="UP000231081"/>
    </source>
</evidence>
<evidence type="ECO:0000259" key="1">
    <source>
        <dbReference type="SMART" id="SM01321"/>
    </source>
</evidence>
<dbReference type="Gene3D" id="3.30.70.1290">
    <property type="entry name" value="Transposase IS200-like"/>
    <property type="match status" value="1"/>
</dbReference>